<dbReference type="CDD" id="cd01949">
    <property type="entry name" value="GGDEF"/>
    <property type="match status" value="1"/>
</dbReference>
<dbReference type="PROSITE" id="PS50887">
    <property type="entry name" value="GGDEF"/>
    <property type="match status" value="1"/>
</dbReference>
<dbReference type="RefSeq" id="WP_092119447.1">
    <property type="nucleotide sequence ID" value="NZ_FMXO01000007.1"/>
</dbReference>
<dbReference type="InterPro" id="IPR036097">
    <property type="entry name" value="HisK_dim/P_sf"/>
</dbReference>
<feature type="domain" description="Histidine kinase" evidence="4">
    <location>
        <begin position="468"/>
        <end position="684"/>
    </location>
</feature>
<dbReference type="GO" id="GO:0005886">
    <property type="term" value="C:plasma membrane"/>
    <property type="evidence" value="ECO:0007669"/>
    <property type="project" value="TreeGrafter"/>
</dbReference>
<dbReference type="Gene3D" id="3.40.50.2300">
    <property type="match status" value="2"/>
</dbReference>
<dbReference type="InterPro" id="IPR003594">
    <property type="entry name" value="HATPase_dom"/>
</dbReference>
<dbReference type="InterPro" id="IPR029787">
    <property type="entry name" value="Nucleotide_cyclase"/>
</dbReference>
<evidence type="ECO:0000313" key="8">
    <source>
        <dbReference type="Proteomes" id="UP000198771"/>
    </source>
</evidence>
<comment type="catalytic activity">
    <reaction evidence="2">
        <text>2 GTP = 3',3'-c-di-GMP + 2 diphosphate</text>
        <dbReference type="Rhea" id="RHEA:24898"/>
        <dbReference type="ChEBI" id="CHEBI:33019"/>
        <dbReference type="ChEBI" id="CHEBI:37565"/>
        <dbReference type="ChEBI" id="CHEBI:58805"/>
        <dbReference type="EC" id="2.7.7.65"/>
    </reaction>
</comment>
<organism evidence="7 8">
    <name type="scientific">Desulfonatronum thiosulfatophilum</name>
    <dbReference type="NCBI Taxonomy" id="617002"/>
    <lineage>
        <taxon>Bacteria</taxon>
        <taxon>Pseudomonadati</taxon>
        <taxon>Thermodesulfobacteriota</taxon>
        <taxon>Desulfovibrionia</taxon>
        <taxon>Desulfovibrionales</taxon>
        <taxon>Desulfonatronaceae</taxon>
        <taxon>Desulfonatronum</taxon>
    </lineage>
</organism>
<dbReference type="SMART" id="SM00267">
    <property type="entry name" value="GGDEF"/>
    <property type="match status" value="1"/>
</dbReference>
<feature type="domain" description="Response regulatory" evidence="5">
    <location>
        <begin position="7"/>
        <end position="123"/>
    </location>
</feature>
<dbReference type="EMBL" id="FMXO01000007">
    <property type="protein sequence ID" value="SDB30712.1"/>
    <property type="molecule type" value="Genomic_DNA"/>
</dbReference>
<dbReference type="PROSITE" id="PS50109">
    <property type="entry name" value="HIS_KIN"/>
    <property type="match status" value="1"/>
</dbReference>
<dbReference type="InterPro" id="IPR050469">
    <property type="entry name" value="Diguanylate_Cyclase"/>
</dbReference>
<gene>
    <name evidence="7" type="ORF">SAMN05660653_01492</name>
</gene>
<reference evidence="7 8" key="1">
    <citation type="submission" date="2016-10" db="EMBL/GenBank/DDBJ databases">
        <authorList>
            <person name="de Groot N.N."/>
        </authorList>
    </citation>
    <scope>NUCLEOTIDE SEQUENCE [LARGE SCALE GENOMIC DNA]</scope>
    <source>
        <strain evidence="7 8">ASO4-2</strain>
    </source>
</reference>
<sequence length="684" mass="76666">MSEEKPRILIIDDEKASIQVLSDILRNHYDISMALNRQQAISLAFAENKPDIILLDIQMQDLDGFEFCRRMQENPDTRDIPVIFITASSLEHFEELGLAAGAVDYITKPPRPAVVLARIKVHLELKRKRDILRNLSNKDGLTGIANRRRLEEFLQFEWQRCLRNGEPIALIMADIDYFKLYNDNYGHAAGDQCLRHVASVMEEVVSRQTDLVARYGGEEFICVLTGTDLSGAAGVAEKIRLAIQERSIPHAFNPLAPMITLSLGVAGLNPQRNGTTAQDLLLAADKAMYRAKSSGRNRVAVSGGLDETVMEPRELEIDAGRQRILLVDDEQINIDTLKAMFEGDCVTLSATSGDQALELARQRPRPDIILLDLQMPGMDGYAVCARLKEDPRTRDIPILLMTMTNRDADEAKGLHLGAVDYIRKPFDPSVVQARVKTQLALRRSLCDLDRRNKTLEETLSMRESVERIIRHDLKQPLREILRNSREILATDGIAPEHLEKIRDIEHSGFELLQAVAATIDLWKLELGAFRIDPHPVDLLQIARTVARTLSRLKNHTDKEILIQPDDKSASNGQSFVVQAEELLCCSVLFSLIKNAVEASPPGRPVAVHLERGQENVRLRIVNSGVLPLNIRSRFMEKNPPWVQTEGKGLGAYSARLAVDSMGAQIQVHADDERNLTEIVLDFAL</sequence>
<dbReference type="InterPro" id="IPR036890">
    <property type="entry name" value="HATPase_C_sf"/>
</dbReference>
<dbReference type="InterPro" id="IPR011006">
    <property type="entry name" value="CheY-like_superfamily"/>
</dbReference>
<dbReference type="FunFam" id="3.30.70.270:FF:000001">
    <property type="entry name" value="Diguanylate cyclase domain protein"/>
    <property type="match status" value="1"/>
</dbReference>
<dbReference type="Pfam" id="PF00072">
    <property type="entry name" value="Response_reg"/>
    <property type="match status" value="2"/>
</dbReference>
<feature type="modified residue" description="4-aspartylphosphate" evidence="3">
    <location>
        <position position="56"/>
    </location>
</feature>
<dbReference type="GO" id="GO:1902201">
    <property type="term" value="P:negative regulation of bacterial-type flagellum-dependent cell motility"/>
    <property type="evidence" value="ECO:0007669"/>
    <property type="project" value="TreeGrafter"/>
</dbReference>
<evidence type="ECO:0000259" key="5">
    <source>
        <dbReference type="PROSITE" id="PS50110"/>
    </source>
</evidence>
<dbReference type="Pfam" id="PF02518">
    <property type="entry name" value="HATPase_c"/>
    <property type="match status" value="1"/>
</dbReference>
<accession>A0A1G6CD88</accession>
<name>A0A1G6CD88_9BACT</name>
<dbReference type="SUPFAM" id="SSF55073">
    <property type="entry name" value="Nucleotide cyclase"/>
    <property type="match status" value="1"/>
</dbReference>
<dbReference type="InterPro" id="IPR005467">
    <property type="entry name" value="His_kinase_dom"/>
</dbReference>
<evidence type="ECO:0000256" key="2">
    <source>
        <dbReference type="ARBA" id="ARBA00034247"/>
    </source>
</evidence>
<protein>
    <recommendedName>
        <fullName evidence="1">diguanylate cyclase</fullName>
        <ecNumber evidence="1">2.7.7.65</ecNumber>
    </recommendedName>
</protein>
<evidence type="ECO:0000259" key="6">
    <source>
        <dbReference type="PROSITE" id="PS50887"/>
    </source>
</evidence>
<dbReference type="Gene3D" id="3.30.565.10">
    <property type="entry name" value="Histidine kinase-like ATPase, C-terminal domain"/>
    <property type="match status" value="1"/>
</dbReference>
<dbReference type="NCBIfam" id="TIGR00254">
    <property type="entry name" value="GGDEF"/>
    <property type="match status" value="1"/>
</dbReference>
<dbReference type="GO" id="GO:0000155">
    <property type="term" value="F:phosphorelay sensor kinase activity"/>
    <property type="evidence" value="ECO:0007669"/>
    <property type="project" value="InterPro"/>
</dbReference>
<evidence type="ECO:0000256" key="1">
    <source>
        <dbReference type="ARBA" id="ARBA00012528"/>
    </source>
</evidence>
<dbReference type="PANTHER" id="PTHR45138">
    <property type="entry name" value="REGULATORY COMPONENTS OF SENSORY TRANSDUCTION SYSTEM"/>
    <property type="match status" value="1"/>
</dbReference>
<dbReference type="InterPro" id="IPR043128">
    <property type="entry name" value="Rev_trsase/Diguanyl_cyclase"/>
</dbReference>
<dbReference type="InterPro" id="IPR001789">
    <property type="entry name" value="Sig_transdc_resp-reg_receiver"/>
</dbReference>
<dbReference type="Proteomes" id="UP000198771">
    <property type="component" value="Unassembled WGS sequence"/>
</dbReference>
<dbReference type="GO" id="GO:0043709">
    <property type="term" value="P:cell adhesion involved in single-species biofilm formation"/>
    <property type="evidence" value="ECO:0007669"/>
    <property type="project" value="TreeGrafter"/>
</dbReference>
<dbReference type="PROSITE" id="PS50110">
    <property type="entry name" value="RESPONSE_REGULATORY"/>
    <property type="match status" value="2"/>
</dbReference>
<proteinExistence type="predicted"/>
<dbReference type="Gene3D" id="1.10.287.130">
    <property type="match status" value="1"/>
</dbReference>
<dbReference type="Gene3D" id="3.30.70.270">
    <property type="match status" value="1"/>
</dbReference>
<dbReference type="PANTHER" id="PTHR45138:SF9">
    <property type="entry name" value="DIGUANYLATE CYCLASE DGCM-RELATED"/>
    <property type="match status" value="1"/>
</dbReference>
<dbReference type="EC" id="2.7.7.65" evidence="1"/>
<keyword evidence="3" id="KW-0597">Phosphoprotein</keyword>
<keyword evidence="8" id="KW-1185">Reference proteome</keyword>
<evidence type="ECO:0000259" key="4">
    <source>
        <dbReference type="PROSITE" id="PS50109"/>
    </source>
</evidence>
<dbReference type="SUPFAM" id="SSF52172">
    <property type="entry name" value="CheY-like"/>
    <property type="match status" value="2"/>
</dbReference>
<dbReference type="GO" id="GO:0052621">
    <property type="term" value="F:diguanylate cyclase activity"/>
    <property type="evidence" value="ECO:0007669"/>
    <property type="project" value="UniProtKB-EC"/>
</dbReference>
<feature type="modified residue" description="4-aspartylphosphate" evidence="3">
    <location>
        <position position="372"/>
    </location>
</feature>
<dbReference type="Pfam" id="PF00990">
    <property type="entry name" value="GGDEF"/>
    <property type="match status" value="1"/>
</dbReference>
<dbReference type="InterPro" id="IPR000160">
    <property type="entry name" value="GGDEF_dom"/>
</dbReference>
<feature type="domain" description="GGDEF" evidence="6">
    <location>
        <begin position="166"/>
        <end position="304"/>
    </location>
</feature>
<dbReference type="SUPFAM" id="SSF47384">
    <property type="entry name" value="Homodimeric domain of signal transducing histidine kinase"/>
    <property type="match status" value="1"/>
</dbReference>
<evidence type="ECO:0000256" key="3">
    <source>
        <dbReference type="PROSITE-ProRule" id="PRU00169"/>
    </source>
</evidence>
<dbReference type="SMART" id="SM00448">
    <property type="entry name" value="REC"/>
    <property type="match status" value="2"/>
</dbReference>
<dbReference type="AlphaFoldDB" id="A0A1G6CD88"/>
<dbReference type="STRING" id="617002.SAMN05660653_01492"/>
<feature type="domain" description="Response regulatory" evidence="5">
    <location>
        <begin position="323"/>
        <end position="439"/>
    </location>
</feature>
<dbReference type="SUPFAM" id="SSF55874">
    <property type="entry name" value="ATPase domain of HSP90 chaperone/DNA topoisomerase II/histidine kinase"/>
    <property type="match status" value="1"/>
</dbReference>
<evidence type="ECO:0000313" key="7">
    <source>
        <dbReference type="EMBL" id="SDB30712.1"/>
    </source>
</evidence>